<dbReference type="InterPro" id="IPR011990">
    <property type="entry name" value="TPR-like_helical_dom_sf"/>
</dbReference>
<dbReference type="Gene3D" id="1.25.40.10">
    <property type="entry name" value="Tetratricopeptide repeat domain"/>
    <property type="match status" value="1"/>
</dbReference>
<comment type="caution">
    <text evidence="3">The sequence shown here is derived from an EMBL/GenBank/DDBJ whole genome shotgun (WGS) entry which is preliminary data.</text>
</comment>
<evidence type="ECO:0000313" key="3">
    <source>
        <dbReference type="EMBL" id="MFC0518768.1"/>
    </source>
</evidence>
<feature type="repeat" description="TPR" evidence="1">
    <location>
        <begin position="170"/>
        <end position="203"/>
    </location>
</feature>
<keyword evidence="1" id="KW-0802">TPR repeat</keyword>
<keyword evidence="4" id="KW-1185">Reference proteome</keyword>
<name>A0ABV6LH20_9SPHI</name>
<reference evidence="3 4" key="1">
    <citation type="submission" date="2024-09" db="EMBL/GenBank/DDBJ databases">
        <authorList>
            <person name="Sun Q."/>
            <person name="Mori K."/>
        </authorList>
    </citation>
    <scope>NUCLEOTIDE SEQUENCE [LARGE SCALE GENOMIC DNA]</scope>
    <source>
        <strain evidence="3 4">NCAIM B.02415</strain>
    </source>
</reference>
<dbReference type="SUPFAM" id="SSF48452">
    <property type="entry name" value="TPR-like"/>
    <property type="match status" value="1"/>
</dbReference>
<feature type="chain" id="PRO_5046988045" evidence="2">
    <location>
        <begin position="22"/>
        <end position="288"/>
    </location>
</feature>
<evidence type="ECO:0000256" key="2">
    <source>
        <dbReference type="SAM" id="SignalP"/>
    </source>
</evidence>
<evidence type="ECO:0000256" key="1">
    <source>
        <dbReference type="PROSITE-ProRule" id="PRU00339"/>
    </source>
</evidence>
<accession>A0ABV6LH20</accession>
<proteinExistence type="predicted"/>
<dbReference type="SMART" id="SM00028">
    <property type="entry name" value="TPR"/>
    <property type="match status" value="3"/>
</dbReference>
<evidence type="ECO:0000313" key="4">
    <source>
        <dbReference type="Proteomes" id="UP001589828"/>
    </source>
</evidence>
<dbReference type="EMBL" id="JBHLTS010000080">
    <property type="protein sequence ID" value="MFC0518768.1"/>
    <property type="molecule type" value="Genomic_DNA"/>
</dbReference>
<protein>
    <submittedName>
        <fullName evidence="3">Tetratricopeptide repeat protein</fullName>
    </submittedName>
</protein>
<dbReference type="Pfam" id="PF14559">
    <property type="entry name" value="TPR_19"/>
    <property type="match status" value="1"/>
</dbReference>
<dbReference type="RefSeq" id="WP_377026477.1">
    <property type="nucleotide sequence ID" value="NZ_JBHLTS010000080.1"/>
</dbReference>
<feature type="signal peptide" evidence="2">
    <location>
        <begin position="1"/>
        <end position="21"/>
    </location>
</feature>
<keyword evidence="2" id="KW-0732">Signal</keyword>
<gene>
    <name evidence="3" type="ORF">ACFFGT_31435</name>
</gene>
<dbReference type="PROSITE" id="PS50005">
    <property type="entry name" value="TPR"/>
    <property type="match status" value="1"/>
</dbReference>
<dbReference type="Proteomes" id="UP001589828">
    <property type="component" value="Unassembled WGS sequence"/>
</dbReference>
<organism evidence="3 4">
    <name type="scientific">Mucilaginibacter angelicae</name>
    <dbReference type="NCBI Taxonomy" id="869718"/>
    <lineage>
        <taxon>Bacteria</taxon>
        <taxon>Pseudomonadati</taxon>
        <taxon>Bacteroidota</taxon>
        <taxon>Sphingobacteriia</taxon>
        <taxon>Sphingobacteriales</taxon>
        <taxon>Sphingobacteriaceae</taxon>
        <taxon>Mucilaginibacter</taxon>
    </lineage>
</organism>
<dbReference type="InterPro" id="IPR019734">
    <property type="entry name" value="TPR_rpt"/>
</dbReference>
<sequence length="288" mass="33346">MKHLFLITAFYFIVGSAFSQAANTGIDTSLKFNQRYTKCEKKWVVLSKKDTASYYLFGFIYIDSQAGFTFDLQGSFKVNSDNQYITDPKPKDHSLKLRIIPNWQLVALLPEKHFSELGIKPEPDWIKGYYAYTDTVRHNYRWGWIYNDQGEPAIALTYLEPAYRSNPHTPGLEFEIAYAYNALNQYDAAIKILEPAIQNKPDNMFFYKELGYAYYHKKAYKQAIDTYKTGLGYADNKKSEAKGELAFILANAYKSTGNENEYKNWMIKGKEYTPPESPLYKNFIDAGF</sequence>